<keyword evidence="1" id="KW-1133">Transmembrane helix</keyword>
<evidence type="ECO:0000313" key="2">
    <source>
        <dbReference type="EMBL" id="GEN56715.1"/>
    </source>
</evidence>
<gene>
    <name evidence="2" type="primary">spmA</name>
    <name evidence="2" type="ORF">HAL01_11790</name>
</gene>
<dbReference type="OrthoDB" id="9782481at2"/>
<dbReference type="AlphaFoldDB" id="A0A511X1A5"/>
<feature type="transmembrane region" description="Helical" evidence="1">
    <location>
        <begin position="131"/>
        <end position="152"/>
    </location>
</feature>
<accession>A0A511X1A5</accession>
<dbReference type="RefSeq" id="WP_089801270.1">
    <property type="nucleotide sequence ID" value="NZ_BJYE01000011.1"/>
</dbReference>
<dbReference type="Proteomes" id="UP000321400">
    <property type="component" value="Unassembled WGS sequence"/>
</dbReference>
<feature type="transmembrane region" description="Helical" evidence="1">
    <location>
        <begin position="38"/>
        <end position="66"/>
    </location>
</feature>
<evidence type="ECO:0000256" key="1">
    <source>
        <dbReference type="SAM" id="Phobius"/>
    </source>
</evidence>
<keyword evidence="1" id="KW-0472">Membrane</keyword>
<keyword evidence="1" id="KW-0812">Transmembrane</keyword>
<dbReference type="EMBL" id="BJYE01000011">
    <property type="protein sequence ID" value="GEN56715.1"/>
    <property type="molecule type" value="Genomic_DNA"/>
</dbReference>
<protein>
    <submittedName>
        <fullName evidence="2">Spore maturation protein A</fullName>
    </submittedName>
</protein>
<sequence>MSMIWLSFVFTGMLSLIITSNASVIVPLMIESVEDTVVISFHLLVMMVFWLGFMKIAESAGLLAALTYMLRRPLKWLFPEVTPENPAYGYLASNITFNLLGLGNAATPLGLKAMQLMHAFNGNNERPSKSMLTLIVLNTSSLALYPTSIIALRTAAHSSMPSRIIVAVILTSAITTIVAVGFVKIYTKSHCGDR</sequence>
<comment type="caution">
    <text evidence="2">The sequence shown here is derived from an EMBL/GenBank/DDBJ whole genome shotgun (WGS) entry which is preliminary data.</text>
</comment>
<reference evidence="2 3" key="1">
    <citation type="submission" date="2019-07" db="EMBL/GenBank/DDBJ databases">
        <title>Whole genome shotgun sequence of Halolactibacillus alkaliphilus NBRC 103919.</title>
        <authorList>
            <person name="Hosoyama A."/>
            <person name="Uohara A."/>
            <person name="Ohji S."/>
            <person name="Ichikawa N."/>
        </authorList>
    </citation>
    <scope>NUCLEOTIDE SEQUENCE [LARGE SCALE GENOMIC DNA]</scope>
    <source>
        <strain evidence="2 3">NBRC 103919</strain>
    </source>
</reference>
<feature type="transmembrane region" description="Helical" evidence="1">
    <location>
        <begin position="164"/>
        <end position="186"/>
    </location>
</feature>
<organism evidence="2 3">
    <name type="scientific">Halolactibacillus alkaliphilus</name>
    <dbReference type="NCBI Taxonomy" id="442899"/>
    <lineage>
        <taxon>Bacteria</taxon>
        <taxon>Bacillati</taxon>
        <taxon>Bacillota</taxon>
        <taxon>Bacilli</taxon>
        <taxon>Bacillales</taxon>
        <taxon>Bacillaceae</taxon>
        <taxon>Halolactibacillus</taxon>
    </lineage>
</organism>
<evidence type="ECO:0000313" key="3">
    <source>
        <dbReference type="Proteomes" id="UP000321400"/>
    </source>
</evidence>
<name>A0A511X1A5_9BACI</name>
<feature type="transmembrane region" description="Helical" evidence="1">
    <location>
        <begin position="87"/>
        <end position="111"/>
    </location>
</feature>
<dbReference type="STRING" id="442899.SAMN05720591_11071"/>
<proteinExistence type="predicted"/>
<keyword evidence="3" id="KW-1185">Reference proteome</keyword>